<keyword evidence="4" id="KW-1185">Reference proteome</keyword>
<reference evidence="3 4" key="1">
    <citation type="journal article" date="2010" name="Stand. Genomic Sci.">
        <title>Complete genome sequence of Cellulophaga algicola type strain (IC166).</title>
        <authorList>
            <person name="Abt B."/>
            <person name="Lu M."/>
            <person name="Misra M."/>
            <person name="Han C."/>
            <person name="Nolan M."/>
            <person name="Lucas S."/>
            <person name="Hammon N."/>
            <person name="Deshpande S."/>
            <person name="Cheng J.F."/>
            <person name="Tapia R."/>
            <person name="Goodwin L."/>
            <person name="Pitluck S."/>
            <person name="Liolios K."/>
            <person name="Pagani I."/>
            <person name="Ivanova N."/>
            <person name="Mavromatis K."/>
            <person name="Ovchinikova G."/>
            <person name="Pati A."/>
            <person name="Chen A."/>
            <person name="Palaniappan K."/>
            <person name="Land M."/>
            <person name="Hauser L."/>
            <person name="Chang Y.J."/>
            <person name="Jeffries C.D."/>
            <person name="Detter J.C."/>
            <person name="Brambilla E."/>
            <person name="Rohde M."/>
            <person name="Tindall B.J."/>
            <person name="Goker M."/>
            <person name="Woyke T."/>
            <person name="Bristow J."/>
            <person name="Eisen J.A."/>
            <person name="Markowitz V."/>
            <person name="Hugenholtz P."/>
            <person name="Kyrpides N.C."/>
            <person name="Klenk H.P."/>
            <person name="Lapidus A."/>
        </authorList>
    </citation>
    <scope>NUCLEOTIDE SEQUENCE [LARGE SCALE GENOMIC DNA]</scope>
    <source>
        <strain evidence="4">DSM 14237 / IC166 / ACAM 630</strain>
    </source>
</reference>
<dbReference type="HOGENOM" id="CLU_281416_0_0_10"/>
<evidence type="ECO:0000259" key="2">
    <source>
        <dbReference type="Pfam" id="PF07593"/>
    </source>
</evidence>
<dbReference type="InterPro" id="IPR027039">
    <property type="entry name" value="Crtac1"/>
</dbReference>
<evidence type="ECO:0000313" key="3">
    <source>
        <dbReference type="EMBL" id="ADV48187.1"/>
    </source>
</evidence>
<evidence type="ECO:0000313" key="4">
    <source>
        <dbReference type="Proteomes" id="UP000008634"/>
    </source>
</evidence>
<protein>
    <submittedName>
        <fullName evidence="3">ASPIC/UnbV domain protein</fullName>
    </submittedName>
</protein>
<feature type="domain" description="ASPIC/UnbV" evidence="2">
    <location>
        <begin position="555"/>
        <end position="621"/>
    </location>
</feature>
<dbReference type="InterPro" id="IPR013517">
    <property type="entry name" value="FG-GAP"/>
</dbReference>
<dbReference type="Pfam" id="PF07593">
    <property type="entry name" value="UnbV_ASPIC"/>
    <property type="match status" value="1"/>
</dbReference>
<accession>E6X3N4</accession>
<dbReference type="eggNOG" id="COG4888">
    <property type="taxonomic scope" value="Bacteria"/>
</dbReference>
<dbReference type="PANTHER" id="PTHR16026">
    <property type="entry name" value="CARTILAGE ACIDIC PROTEIN 1"/>
    <property type="match status" value="1"/>
</dbReference>
<dbReference type="InterPro" id="IPR011519">
    <property type="entry name" value="UnbV_ASPIC"/>
</dbReference>
<name>E6X3N4_CELAD</name>
<dbReference type="PANTHER" id="PTHR16026:SF0">
    <property type="entry name" value="CARTILAGE ACIDIC PROTEIN 1"/>
    <property type="match status" value="1"/>
</dbReference>
<evidence type="ECO:0000256" key="1">
    <source>
        <dbReference type="ARBA" id="ARBA00022729"/>
    </source>
</evidence>
<dbReference type="STRING" id="688270.Celal_0860"/>
<dbReference type="KEGG" id="cao:Celal_0860"/>
<dbReference type="InterPro" id="IPR028994">
    <property type="entry name" value="Integrin_alpha_N"/>
</dbReference>
<dbReference type="Pfam" id="PF13517">
    <property type="entry name" value="FG-GAP_3"/>
    <property type="match status" value="5"/>
</dbReference>
<dbReference type="EMBL" id="CP002453">
    <property type="protein sequence ID" value="ADV48187.1"/>
    <property type="molecule type" value="Genomic_DNA"/>
</dbReference>
<dbReference type="Proteomes" id="UP000008634">
    <property type="component" value="Chromosome"/>
</dbReference>
<dbReference type="SUPFAM" id="SSF69318">
    <property type="entry name" value="Integrin alpha N-terminal domain"/>
    <property type="match status" value="3"/>
</dbReference>
<sequence>MFYCRKSLKDFNFYNAKNADNNAAVLIFKKINKLFLMKNTIKLICFSLFLILLSSCSKEVKIAPSKIFNQLKHAETNIDFKNILTENDSINYFTYSYIYMGGGVSVGDINNDGLLDLYFTGNQVANKLYLNKGNLKFEDITEKAGVSGNKEWHTGVTMADVNNDGFLDIYCSVSGKFGTKKNQLFINNKDNTFTEEAEKYGLADEGNSVNATFFDYDNDGDLDVYVANYPPLKFNSPAFVYQMKMKNVKENESDHLYRNDGETFTNVTDEAGLKSFALSLSATVGDLNNDGWQDLYVSNDFSSPDFMYINQKDGTFKEVVKKATAHTAFYGMGVDIADFNNDGNLDIFQVDMDAKSNRRQKANMASMNPDLFWGVVDAGFHYQYMQNCFQVNSGVFDDGIPYFSNISRITGTSSTDWSWGPLMADFDNDGLKDVFITNGTRREVNNRDYFKKLEEANVDKSKSLEMSLLIPSEKIDNFIFKNNGNLNFEKANKKWGIEYEGFSNGAVYADLDNDGDLEIITNNIDDYAAVFENKSADNTNFLKVRFKGGPKNKFGLGNRVYVKTADQTQMQELTLTRGFQSSVAPELHFGLGTISEIEEVKVVWQNGKTQELKNVKVNQTLVVHITDAKLAIDKEVALALQFSNELSVFPTYRHLENTYDDFKDQILLPHKMSSFGPALAVGDLNNDGLDDYFIGGSKGTTGALFYQQNSSFEQQEGSFLEADKQSEDVGALIFDADNDGDNDLYVVSGGYEFSTTAKELQDRIYLNDGHGNFMKSKPDALPSMLVSGSKVYSGDFDLDGKQDILVLGRQTPGNYPLPTTTYLLKNVSEGSTVKFEHFTNMQPKEFFELGMATSAVITDYNNDKREDIIIVGEWMPIRVFKNTPNGFVETSEELGLTKDTAGWWWTINQGDFDGDGDMDYVLGNNGKNYKYKATNDATFDIFVNDFDKDNRKDIVLSYYNEGKQYPLRGRECSSQQIPGIKNKFQDYESFAEATLEEVYTEKSLENALHYQVKSFESVYLENKGDQFVIHQLPAAAQRSNTTQFLVKDINKDGFLDVLGAGNLFSSEIETPRNDAGIGYYLQGDGKGGFTSIPANLSGFFLPGDVKDMSFITANNQPYILAVKNNDQLQVIKLKP</sequence>
<keyword evidence="1" id="KW-0732">Signal</keyword>
<proteinExistence type="predicted"/>
<gene>
    <name evidence="3" type="ordered locus">Celal_0860</name>
</gene>
<dbReference type="AlphaFoldDB" id="E6X3N4"/>
<dbReference type="Gene3D" id="2.130.10.130">
    <property type="entry name" value="Integrin alpha, N-terminal"/>
    <property type="match status" value="4"/>
</dbReference>
<organism evidence="3 4">
    <name type="scientific">Cellulophaga algicola (strain DSM 14237 / IC166 / ACAM 630)</name>
    <dbReference type="NCBI Taxonomy" id="688270"/>
    <lineage>
        <taxon>Bacteria</taxon>
        <taxon>Pseudomonadati</taxon>
        <taxon>Bacteroidota</taxon>
        <taxon>Flavobacteriia</taxon>
        <taxon>Flavobacteriales</taxon>
        <taxon>Flavobacteriaceae</taxon>
        <taxon>Cellulophaga</taxon>
    </lineage>
</organism>